<dbReference type="EMBL" id="BARS01037495">
    <property type="protein sequence ID" value="GAG26651.1"/>
    <property type="molecule type" value="Genomic_DNA"/>
</dbReference>
<keyword evidence="1" id="KW-0808">Transferase</keyword>
<name>X0XNV8_9ZZZZ</name>
<dbReference type="GO" id="GO:0006520">
    <property type="term" value="P:amino acid metabolic process"/>
    <property type="evidence" value="ECO:0007669"/>
    <property type="project" value="InterPro"/>
</dbReference>
<accession>X0XNV8</accession>
<dbReference type="GO" id="GO:0016597">
    <property type="term" value="F:amino acid binding"/>
    <property type="evidence" value="ECO:0007669"/>
    <property type="project" value="InterPro"/>
</dbReference>
<dbReference type="GO" id="GO:0016743">
    <property type="term" value="F:carboxyl- or carbamoyltransferase activity"/>
    <property type="evidence" value="ECO:0007669"/>
    <property type="project" value="InterPro"/>
</dbReference>
<reference evidence="2" key="1">
    <citation type="journal article" date="2014" name="Front. Microbiol.">
        <title>High frequency of phylogenetically diverse reductive dehalogenase-homologous genes in deep subseafloor sedimentary metagenomes.</title>
        <authorList>
            <person name="Kawai M."/>
            <person name="Futagami T."/>
            <person name="Toyoda A."/>
            <person name="Takaki Y."/>
            <person name="Nishi S."/>
            <person name="Hori S."/>
            <person name="Arai W."/>
            <person name="Tsubouchi T."/>
            <person name="Morono Y."/>
            <person name="Uchiyama I."/>
            <person name="Ito T."/>
            <person name="Fujiyama A."/>
            <person name="Inagaki F."/>
            <person name="Takami H."/>
        </authorList>
    </citation>
    <scope>NUCLEOTIDE SEQUENCE</scope>
    <source>
        <strain evidence="2">Expedition CK06-06</strain>
    </source>
</reference>
<gene>
    <name evidence="2" type="ORF">S01H1_57491</name>
</gene>
<dbReference type="InterPro" id="IPR036901">
    <property type="entry name" value="Asp/Orn_carbamoylTrfase_sf"/>
</dbReference>
<comment type="caution">
    <text evidence="2">The sequence shown here is derived from an EMBL/GenBank/DDBJ whole genome shotgun (WGS) entry which is preliminary data.</text>
</comment>
<evidence type="ECO:0000256" key="1">
    <source>
        <dbReference type="ARBA" id="ARBA00022679"/>
    </source>
</evidence>
<evidence type="ECO:0000313" key="2">
    <source>
        <dbReference type="EMBL" id="GAG26651.1"/>
    </source>
</evidence>
<evidence type="ECO:0008006" key="3">
    <source>
        <dbReference type="Google" id="ProtNLM"/>
    </source>
</evidence>
<sequence>MTSGLKGKDFITTQDWTVEELNQLFDLAAELKAKRAAG</sequence>
<proteinExistence type="predicted"/>
<dbReference type="Gene3D" id="3.40.50.1370">
    <property type="entry name" value="Aspartate/ornithine carbamoyltransferase"/>
    <property type="match status" value="1"/>
</dbReference>
<feature type="non-terminal residue" evidence="2">
    <location>
        <position position="38"/>
    </location>
</feature>
<protein>
    <recommendedName>
        <fullName evidence="3">Ornithine carbamoyltransferase</fullName>
    </recommendedName>
</protein>
<dbReference type="AlphaFoldDB" id="X0XNV8"/>
<organism evidence="2">
    <name type="scientific">marine sediment metagenome</name>
    <dbReference type="NCBI Taxonomy" id="412755"/>
    <lineage>
        <taxon>unclassified sequences</taxon>
        <taxon>metagenomes</taxon>
        <taxon>ecological metagenomes</taxon>
    </lineage>
</organism>